<dbReference type="Gene3D" id="3.40.710.10">
    <property type="entry name" value="DD-peptidase/beta-lactamase superfamily"/>
    <property type="match status" value="1"/>
</dbReference>
<name>A0A9X3YI81_9GAMM</name>
<evidence type="ECO:0000313" key="3">
    <source>
        <dbReference type="EMBL" id="MDC8011283.1"/>
    </source>
</evidence>
<gene>
    <name evidence="3" type="ORF">OD750_001845</name>
</gene>
<evidence type="ECO:0000313" key="4">
    <source>
        <dbReference type="Proteomes" id="UP001139971"/>
    </source>
</evidence>
<protein>
    <submittedName>
        <fullName evidence="3">Penicillin-binding transpeptidase domain-containing protein</fullName>
    </submittedName>
</protein>
<comment type="caution">
    <text evidence="3">The sequence shown here is derived from an EMBL/GenBank/DDBJ whole genome shotgun (WGS) entry which is preliminary data.</text>
</comment>
<feature type="signal peptide" evidence="1">
    <location>
        <begin position="1"/>
        <end position="17"/>
    </location>
</feature>
<proteinExistence type="predicted"/>
<dbReference type="Proteomes" id="UP001139971">
    <property type="component" value="Unassembled WGS sequence"/>
</dbReference>
<dbReference type="InterPro" id="IPR012338">
    <property type="entry name" value="Beta-lactam/transpept-like"/>
</dbReference>
<keyword evidence="4" id="KW-1185">Reference proteome</keyword>
<feature type="domain" description="Penicillin-binding protein transpeptidase" evidence="2">
    <location>
        <begin position="54"/>
        <end position="255"/>
    </location>
</feature>
<organism evidence="3 4">
    <name type="scientific">Tahibacter soli</name>
    <dbReference type="NCBI Taxonomy" id="2983605"/>
    <lineage>
        <taxon>Bacteria</taxon>
        <taxon>Pseudomonadati</taxon>
        <taxon>Pseudomonadota</taxon>
        <taxon>Gammaproteobacteria</taxon>
        <taxon>Lysobacterales</taxon>
        <taxon>Rhodanobacteraceae</taxon>
        <taxon>Tahibacter</taxon>
    </lineage>
</organism>
<sequence length="276" mass="29537">MRIPSLVVVLMLLPALASGTVESARSPGEVSFARRSCFLLYEIGVGERRREPDSACNLRVTPGSTFMVPHALFALDAGVVASPDEKIAYDGTGKDLPESSRRDHTLASSLQHSVVWYHQRLAERLGAAREKSYLINAGYGNMDGSGGPTRFWIGDSLAISPDEQQTFLLRLYNDKLPMSPRAQAQVRAMLVQPPGVVVNSRGAHNFAAPWPAGAVVSAKTAATTDLTGHGVRWIVGHVQRGPRAYVFVACVVGPPAMGPNVAIDLAAQGLRETGVL</sequence>
<dbReference type="GO" id="GO:0008658">
    <property type="term" value="F:penicillin binding"/>
    <property type="evidence" value="ECO:0007669"/>
    <property type="project" value="InterPro"/>
</dbReference>
<dbReference type="InterPro" id="IPR001460">
    <property type="entry name" value="PCN-bd_Tpept"/>
</dbReference>
<keyword evidence="1" id="KW-0732">Signal</keyword>
<dbReference type="SUPFAM" id="SSF56601">
    <property type="entry name" value="beta-lactamase/transpeptidase-like"/>
    <property type="match status" value="1"/>
</dbReference>
<dbReference type="EMBL" id="JAOVZO020000001">
    <property type="protein sequence ID" value="MDC8011283.1"/>
    <property type="molecule type" value="Genomic_DNA"/>
</dbReference>
<evidence type="ECO:0000256" key="1">
    <source>
        <dbReference type="SAM" id="SignalP"/>
    </source>
</evidence>
<accession>A0A9X3YI81</accession>
<feature type="chain" id="PRO_5040872696" evidence="1">
    <location>
        <begin position="18"/>
        <end position="276"/>
    </location>
</feature>
<dbReference type="AlphaFoldDB" id="A0A9X3YI81"/>
<dbReference type="Pfam" id="PF00905">
    <property type="entry name" value="Transpeptidase"/>
    <property type="match status" value="1"/>
</dbReference>
<evidence type="ECO:0000259" key="2">
    <source>
        <dbReference type="Pfam" id="PF00905"/>
    </source>
</evidence>
<dbReference type="RefSeq" id="WP_263543695.1">
    <property type="nucleotide sequence ID" value="NZ_JAOVZO020000001.1"/>
</dbReference>
<reference evidence="3" key="1">
    <citation type="submission" date="2023-02" db="EMBL/GenBank/DDBJ databases">
        <title>Tahibacter soli sp. nov. isolated from soil.</title>
        <authorList>
            <person name="Baek J.H."/>
            <person name="Lee J.K."/>
            <person name="Choi D.G."/>
            <person name="Jeon C.O."/>
        </authorList>
    </citation>
    <scope>NUCLEOTIDE SEQUENCE</scope>
    <source>
        <strain evidence="3">BL</strain>
    </source>
</reference>